<dbReference type="PROSITE" id="PS50883">
    <property type="entry name" value="EAL"/>
    <property type="match status" value="1"/>
</dbReference>
<dbReference type="SUPFAM" id="SSF47757">
    <property type="entry name" value="Chemotaxis receptor methyltransferase CheR, N-terminal domain"/>
    <property type="match status" value="1"/>
</dbReference>
<reference evidence="10" key="1">
    <citation type="journal article" date="2019" name="Int. J. Syst. Evol. Microbiol.">
        <title>The Global Catalogue of Microorganisms (GCM) 10K type strain sequencing project: providing services to taxonomists for standard genome sequencing and annotation.</title>
        <authorList>
            <consortium name="The Broad Institute Genomics Platform"/>
            <consortium name="The Broad Institute Genome Sequencing Center for Infectious Disease"/>
            <person name="Wu L."/>
            <person name="Ma J."/>
        </authorList>
    </citation>
    <scope>NUCLEOTIDE SEQUENCE [LARGE SCALE GENOMIC DNA]</scope>
    <source>
        <strain evidence="10">CCM 7855</strain>
    </source>
</reference>
<keyword evidence="1" id="KW-0145">Chemotaxis</keyword>
<sequence>MTSARDSGSARLRVIAVGSSAGGIEALSQLLATASVGRDECFVVAQHLSPTDTSVLPELLARVTSLQVSAAVDGMPLASGVVYVTPPGVDVLVDAGVLRVAEADDLGRPQPSIDRLFTSVGVSCGVDSVAILLSGTGDDGAAGVESVHSAGGVVAAQDPATATFAGMPGAAVATGTPDLVLPPGEILAALARIVDSASTRPSDTSKSALALDDSTLEQVIAVLRDVTGVDFSGYKRSTLLRQIERRQRLINLSTDEYLERVAVDAIEANALGRNVLVSVTAFFRDADVWVAVGEQMRAMAADLAVSDDLRIWVPGCASGEEAFTIAMLAAEAVHPRSTDHPLRIKVFATDLDERALAIARRGRYSDAAVSTVPEHLRTRWMQRVDGEWEVTPALREALVIARHNVAYDPPFPRISVISLRNTMIYFQNHLQERVLDLCQFALAPGGLLVLGLSERIPRVDNLFSVVDPAHRLYRRGHSARIQHLPSGRYVPPVFVHPPPTLTPGREPTSVLFRRLLATVAPPSLVLDDSDTVIEVVGDVSPWCAVSIGQHTGHVADLIRDRYQVTVRTMLSQLRHSTPESVTRVIAEAGAGRVEITAARLRGKGSGSVLSFRPLPEASSADIDVEVVTRHPPVDDDTVLSQELHATQDALQSTIEDLSSSNEELQALNEELQASSEELQATSEEAQASNEELEATNEELTTLNTELQLRGNELIRVNVDLQNIQSSITSGLVIVDREMRVTRFTPLSVRLFSLINEDLGRPLPAVPTTIPVPDLRADLEATIRSRAVNMRELTSDDRDLLVQTQPYVDAEDEVRGAIVVVTDVGDVAAERRGREAALANLNQVAESVREFVWQRTLTGELTMATSRVEELYGLDHAAVLEDPDLLLAAVHPDDRYRVQTAMASADRRWQIEYRIVRPDGSVRWIAESAQFVPGNGAEPGHVVGSSLDITDRRDLRELADRRSAVLDAVLRTEDTGVLVLDADDRVLSANAGISALTGYTSSFLIGTPMTVLVEPDPAGHAEHDDRDTNVPRRIVTADGVSRPVTVEVQTVSVTGDDSADAPRRIALVRDISRMREITTELANRQQYDLQTGLLTRAYLRSKTEELMASGVTSVALLWIDLDGFKEVNDRFGHRAGDLVLATIATRLHQAARRHDIVGRLGGDEFAVLVTRSQDLHGLDSLALRVLAAIREPIPLQDSLAYVSASVGIAVHPQDAATADGLLHNADTAMYVAKDRGRDRHAYFAQEMNAAADERAAMRQRLGAALSRNDFEMHYQPVVDLVDGRTVMVEALVRWRRDGEVVSAADFIEYAAETGQMRALGRIVLQLVDADITAMHAALGDRQPSVAVNLSVTELDERDITDWLLAWEPAGGLGKIVAEVTESVLLGPDSRALDTLGLLRRLGATISIDDFGTGYSNLELLDRLEPGIIKVDRSLLRRAQEDQRGVNILDAAVQLAHALDAKVVLEGVEDEEMLAIAGEKHADLAQGYHIARPMPLAEIIDWIAQRP</sequence>
<dbReference type="EMBL" id="BMCS01000002">
    <property type="protein sequence ID" value="GGF33180.1"/>
    <property type="molecule type" value="Genomic_DNA"/>
</dbReference>
<dbReference type="SUPFAM" id="SSF141868">
    <property type="entry name" value="EAL domain-like"/>
    <property type="match status" value="1"/>
</dbReference>
<feature type="domain" description="PAS" evidence="3">
    <location>
        <begin position="961"/>
        <end position="1015"/>
    </location>
</feature>
<dbReference type="CDD" id="cd01948">
    <property type="entry name" value="EAL"/>
    <property type="match status" value="1"/>
</dbReference>
<dbReference type="Pfam" id="PF03705">
    <property type="entry name" value="CheR_N"/>
    <property type="match status" value="1"/>
</dbReference>
<dbReference type="PANTHER" id="PTHR44757">
    <property type="entry name" value="DIGUANYLATE CYCLASE DGCP"/>
    <property type="match status" value="1"/>
</dbReference>
<feature type="domain" description="PAC" evidence="4">
    <location>
        <begin position="908"/>
        <end position="960"/>
    </location>
</feature>
<dbReference type="SUPFAM" id="SSF55785">
    <property type="entry name" value="PYP-like sensor domain (PAS domain)"/>
    <property type="match status" value="2"/>
</dbReference>
<evidence type="ECO:0000259" key="6">
    <source>
        <dbReference type="PROSITE" id="PS50123"/>
    </source>
</evidence>
<evidence type="ECO:0000313" key="9">
    <source>
        <dbReference type="EMBL" id="GGF33180.1"/>
    </source>
</evidence>
<name>A0ABQ1V289_9NOCA</name>
<dbReference type="RefSeq" id="WP_188490877.1">
    <property type="nucleotide sequence ID" value="NZ_BMCS01000002.1"/>
</dbReference>
<dbReference type="PROSITE" id="PS50887">
    <property type="entry name" value="GGDEF"/>
    <property type="match status" value="1"/>
</dbReference>
<feature type="compositionally biased region" description="Polar residues" evidence="2">
    <location>
        <begin position="675"/>
        <end position="688"/>
    </location>
</feature>
<evidence type="ECO:0000313" key="10">
    <source>
        <dbReference type="Proteomes" id="UP000632454"/>
    </source>
</evidence>
<dbReference type="PRINTS" id="PR00996">
    <property type="entry name" value="CHERMTFRASE"/>
</dbReference>
<feature type="domain" description="PAS" evidence="3">
    <location>
        <begin position="836"/>
        <end position="901"/>
    </location>
</feature>
<protein>
    <submittedName>
        <fullName evidence="9">Uncharacterized protein</fullName>
    </submittedName>
</protein>
<dbReference type="SMART" id="SM00052">
    <property type="entry name" value="EAL"/>
    <property type="match status" value="1"/>
</dbReference>
<dbReference type="Pfam" id="PF01339">
    <property type="entry name" value="CheB_methylest"/>
    <property type="match status" value="1"/>
</dbReference>
<dbReference type="Pfam" id="PF13426">
    <property type="entry name" value="PAS_9"/>
    <property type="match status" value="1"/>
</dbReference>
<feature type="domain" description="CheB-type methylesterase" evidence="5">
    <location>
        <begin position="13"/>
        <end position="197"/>
    </location>
</feature>
<dbReference type="Pfam" id="PF00563">
    <property type="entry name" value="EAL"/>
    <property type="match status" value="1"/>
</dbReference>
<dbReference type="Gene3D" id="3.40.50.180">
    <property type="entry name" value="Methylesterase CheB, C-terminal domain"/>
    <property type="match status" value="1"/>
</dbReference>
<feature type="active site" evidence="1">
    <location>
        <position position="139"/>
    </location>
</feature>
<dbReference type="CDD" id="cd01949">
    <property type="entry name" value="GGDEF"/>
    <property type="match status" value="1"/>
</dbReference>
<dbReference type="NCBIfam" id="TIGR00229">
    <property type="entry name" value="sensory_box"/>
    <property type="match status" value="2"/>
</dbReference>
<dbReference type="InterPro" id="IPR001610">
    <property type="entry name" value="PAC"/>
</dbReference>
<keyword evidence="10" id="KW-1185">Reference proteome</keyword>
<dbReference type="PROSITE" id="PS50122">
    <property type="entry name" value="CHEB"/>
    <property type="match status" value="1"/>
</dbReference>
<evidence type="ECO:0000259" key="3">
    <source>
        <dbReference type="PROSITE" id="PS50112"/>
    </source>
</evidence>
<dbReference type="SMART" id="SM00267">
    <property type="entry name" value="GGDEF"/>
    <property type="match status" value="1"/>
</dbReference>
<dbReference type="PROSITE" id="PS50113">
    <property type="entry name" value="PAC"/>
    <property type="match status" value="2"/>
</dbReference>
<dbReference type="CDD" id="cd00130">
    <property type="entry name" value="PAS"/>
    <property type="match status" value="2"/>
</dbReference>
<dbReference type="InterPro" id="IPR029063">
    <property type="entry name" value="SAM-dependent_MTases_sf"/>
</dbReference>
<evidence type="ECO:0000259" key="5">
    <source>
        <dbReference type="PROSITE" id="PS50122"/>
    </source>
</evidence>
<feature type="domain" description="PAC" evidence="4">
    <location>
        <begin position="1027"/>
        <end position="1082"/>
    </location>
</feature>
<dbReference type="SUPFAM" id="SSF52738">
    <property type="entry name" value="Methylesterase CheB, C-terminal domain"/>
    <property type="match status" value="1"/>
</dbReference>
<dbReference type="SUPFAM" id="SSF53335">
    <property type="entry name" value="S-adenosyl-L-methionine-dependent methyltransferases"/>
    <property type="match status" value="1"/>
</dbReference>
<feature type="domain" description="CheR-type methyltransferase" evidence="6">
    <location>
        <begin position="204"/>
        <end position="476"/>
    </location>
</feature>
<dbReference type="Gene3D" id="3.40.50.150">
    <property type="entry name" value="Vaccinia Virus protein VP39"/>
    <property type="match status" value="1"/>
</dbReference>
<evidence type="ECO:0000259" key="7">
    <source>
        <dbReference type="PROSITE" id="PS50883"/>
    </source>
</evidence>
<feature type="active site" evidence="1">
    <location>
        <position position="20"/>
    </location>
</feature>
<dbReference type="InterPro" id="IPR001633">
    <property type="entry name" value="EAL_dom"/>
</dbReference>
<evidence type="ECO:0000259" key="8">
    <source>
        <dbReference type="PROSITE" id="PS50887"/>
    </source>
</evidence>
<feature type="active site" evidence="1">
    <location>
        <position position="47"/>
    </location>
</feature>
<dbReference type="Proteomes" id="UP000632454">
    <property type="component" value="Unassembled WGS sequence"/>
</dbReference>
<dbReference type="SMART" id="SM00086">
    <property type="entry name" value="PAC"/>
    <property type="match status" value="2"/>
</dbReference>
<feature type="region of interest" description="Disordered" evidence="2">
    <location>
        <begin position="673"/>
        <end position="692"/>
    </location>
</feature>
<dbReference type="InterPro" id="IPR000160">
    <property type="entry name" value="GGDEF_dom"/>
</dbReference>
<dbReference type="InterPro" id="IPR022642">
    <property type="entry name" value="CheR_C"/>
</dbReference>
<dbReference type="NCBIfam" id="TIGR00254">
    <property type="entry name" value="GGDEF"/>
    <property type="match status" value="1"/>
</dbReference>
<dbReference type="InterPro" id="IPR035909">
    <property type="entry name" value="CheB_C"/>
</dbReference>
<dbReference type="Pfam" id="PF08447">
    <property type="entry name" value="PAS_3"/>
    <property type="match status" value="1"/>
</dbReference>
<dbReference type="InterPro" id="IPR043128">
    <property type="entry name" value="Rev_trsase/Diguanyl_cyclase"/>
</dbReference>
<dbReference type="SMART" id="SM00091">
    <property type="entry name" value="PAS"/>
    <property type="match status" value="3"/>
</dbReference>
<dbReference type="Gene3D" id="3.30.450.20">
    <property type="entry name" value="PAS domain"/>
    <property type="match status" value="3"/>
</dbReference>
<organism evidence="9 10">
    <name type="scientific">Williamsia phyllosphaerae</name>
    <dbReference type="NCBI Taxonomy" id="885042"/>
    <lineage>
        <taxon>Bacteria</taxon>
        <taxon>Bacillati</taxon>
        <taxon>Actinomycetota</taxon>
        <taxon>Actinomycetes</taxon>
        <taxon>Mycobacteriales</taxon>
        <taxon>Nocardiaceae</taxon>
        <taxon>Williamsia</taxon>
    </lineage>
</organism>
<dbReference type="PROSITE" id="PS50123">
    <property type="entry name" value="CHER"/>
    <property type="match status" value="1"/>
</dbReference>
<dbReference type="Gene3D" id="3.20.20.450">
    <property type="entry name" value="EAL domain"/>
    <property type="match status" value="1"/>
</dbReference>
<evidence type="ECO:0000256" key="1">
    <source>
        <dbReference type="PROSITE-ProRule" id="PRU00050"/>
    </source>
</evidence>
<dbReference type="PANTHER" id="PTHR44757:SF2">
    <property type="entry name" value="BIOFILM ARCHITECTURE MAINTENANCE PROTEIN MBAA"/>
    <property type="match status" value="1"/>
</dbReference>
<evidence type="ECO:0000259" key="4">
    <source>
        <dbReference type="PROSITE" id="PS50113"/>
    </source>
</evidence>
<feature type="domain" description="EAL" evidence="7">
    <location>
        <begin position="1253"/>
        <end position="1505"/>
    </location>
</feature>
<feature type="domain" description="GGDEF" evidence="8">
    <location>
        <begin position="1111"/>
        <end position="1244"/>
    </location>
</feature>
<keyword evidence="1" id="KW-0378">Hydrolase</keyword>
<dbReference type="Pfam" id="PF13596">
    <property type="entry name" value="PAS_10"/>
    <property type="match status" value="1"/>
</dbReference>
<dbReference type="InterPro" id="IPR000780">
    <property type="entry name" value="CheR_MeTrfase"/>
</dbReference>
<dbReference type="InterPro" id="IPR052155">
    <property type="entry name" value="Biofilm_reg_signaling"/>
</dbReference>
<dbReference type="Gene3D" id="3.30.70.270">
    <property type="match status" value="1"/>
</dbReference>
<dbReference type="InterPro" id="IPR013655">
    <property type="entry name" value="PAS_fold_3"/>
</dbReference>
<comment type="caution">
    <text evidence="9">The sequence shown here is derived from an EMBL/GenBank/DDBJ whole genome shotgun (WGS) entry which is preliminary data.</text>
</comment>
<dbReference type="InterPro" id="IPR035919">
    <property type="entry name" value="EAL_sf"/>
</dbReference>
<dbReference type="InterPro" id="IPR022641">
    <property type="entry name" value="CheR_N"/>
</dbReference>
<dbReference type="InterPro" id="IPR000014">
    <property type="entry name" value="PAS"/>
</dbReference>
<dbReference type="InterPro" id="IPR000700">
    <property type="entry name" value="PAS-assoc_C"/>
</dbReference>
<dbReference type="InterPro" id="IPR000673">
    <property type="entry name" value="Sig_transdc_resp-reg_Me-estase"/>
</dbReference>
<proteinExistence type="predicted"/>
<dbReference type="Pfam" id="PF00990">
    <property type="entry name" value="GGDEF"/>
    <property type="match status" value="1"/>
</dbReference>
<dbReference type="PROSITE" id="PS50112">
    <property type="entry name" value="PAS"/>
    <property type="match status" value="2"/>
</dbReference>
<accession>A0ABQ1V289</accession>
<dbReference type="InterPro" id="IPR029787">
    <property type="entry name" value="Nucleotide_cyclase"/>
</dbReference>
<dbReference type="InterPro" id="IPR035965">
    <property type="entry name" value="PAS-like_dom_sf"/>
</dbReference>
<dbReference type="CDD" id="cd16434">
    <property type="entry name" value="CheB-CheR_fusion"/>
    <property type="match status" value="1"/>
</dbReference>
<dbReference type="Pfam" id="PF01739">
    <property type="entry name" value="CheR"/>
    <property type="match status" value="1"/>
</dbReference>
<evidence type="ECO:0000256" key="2">
    <source>
        <dbReference type="SAM" id="MobiDB-lite"/>
    </source>
</evidence>
<gene>
    <name evidence="9" type="ORF">GCM10007298_31280</name>
</gene>
<dbReference type="SUPFAM" id="SSF55073">
    <property type="entry name" value="Nucleotide cyclase"/>
    <property type="match status" value="1"/>
</dbReference>
<dbReference type="SMART" id="SM00138">
    <property type="entry name" value="MeTrc"/>
    <property type="match status" value="1"/>
</dbReference>